<evidence type="ECO:0000313" key="4">
    <source>
        <dbReference type="Proteomes" id="UP000094849"/>
    </source>
</evidence>
<dbReference type="GO" id="GO:0005509">
    <property type="term" value="F:calcium ion binding"/>
    <property type="evidence" value="ECO:0007669"/>
    <property type="project" value="InterPro"/>
</dbReference>
<dbReference type="AlphaFoldDB" id="A0A1E2UUM7"/>
<dbReference type="EMBL" id="LVJZ01000003">
    <property type="protein sequence ID" value="ODB98311.1"/>
    <property type="molecule type" value="Genomic_DNA"/>
</dbReference>
<dbReference type="InterPro" id="IPR011992">
    <property type="entry name" value="EF-hand-dom_pair"/>
</dbReference>
<protein>
    <recommendedName>
        <fullName evidence="2">EF-hand domain-containing protein</fullName>
    </recommendedName>
</protein>
<dbReference type="PROSITE" id="PS00018">
    <property type="entry name" value="EF_HAND_1"/>
    <property type="match status" value="2"/>
</dbReference>
<accession>A0A1E2UUM7</accession>
<evidence type="ECO:0000313" key="3">
    <source>
        <dbReference type="EMBL" id="ODB98311.1"/>
    </source>
</evidence>
<dbReference type="InterPro" id="IPR018247">
    <property type="entry name" value="EF_Hand_1_Ca_BS"/>
</dbReference>
<dbReference type="RefSeq" id="WP_069024815.1">
    <property type="nucleotide sequence ID" value="NZ_LVJZ01000003.1"/>
</dbReference>
<dbReference type="Proteomes" id="UP000094849">
    <property type="component" value="Unassembled WGS sequence"/>
</dbReference>
<name>A0A1E2UUM7_9GAMM</name>
<proteinExistence type="predicted"/>
<dbReference type="Gene3D" id="1.10.238.10">
    <property type="entry name" value="EF-hand"/>
    <property type="match status" value="1"/>
</dbReference>
<evidence type="ECO:0000259" key="2">
    <source>
        <dbReference type="PROSITE" id="PS50222"/>
    </source>
</evidence>
<feature type="chain" id="PRO_5009119238" description="EF-hand domain-containing protein" evidence="1">
    <location>
        <begin position="24"/>
        <end position="111"/>
    </location>
</feature>
<evidence type="ECO:0000256" key="1">
    <source>
        <dbReference type="SAM" id="SignalP"/>
    </source>
</evidence>
<sequence>MKKIAAISALALAFALPTAALHAQDNPFAGNPDLYGHFLAMEKMKMTQGMMDKNEDGMISKDEYMDYAEKAASKGFMMSDMNDDGMISKDEYMFSNPDLYGGDRFIYGGFL</sequence>
<feature type="signal peptide" evidence="1">
    <location>
        <begin position="1"/>
        <end position="23"/>
    </location>
</feature>
<dbReference type="SUPFAM" id="SSF47473">
    <property type="entry name" value="EF-hand"/>
    <property type="match status" value="1"/>
</dbReference>
<comment type="caution">
    <text evidence="3">The sequence shown here is derived from an EMBL/GenBank/DDBJ whole genome shotgun (WGS) entry which is preliminary data.</text>
</comment>
<dbReference type="PROSITE" id="PS50222">
    <property type="entry name" value="EF_HAND_2"/>
    <property type="match status" value="1"/>
</dbReference>
<dbReference type="Pfam" id="PF13202">
    <property type="entry name" value="EF-hand_5"/>
    <property type="match status" value="2"/>
</dbReference>
<organism evidence="3 4">
    <name type="scientific">Candidatus Thiodiazotropha endoloripes</name>
    <dbReference type="NCBI Taxonomy" id="1818881"/>
    <lineage>
        <taxon>Bacteria</taxon>
        <taxon>Pseudomonadati</taxon>
        <taxon>Pseudomonadota</taxon>
        <taxon>Gammaproteobacteria</taxon>
        <taxon>Chromatiales</taxon>
        <taxon>Sedimenticolaceae</taxon>
        <taxon>Candidatus Thiodiazotropha</taxon>
    </lineage>
</organism>
<gene>
    <name evidence="3" type="ORF">A3196_17070</name>
</gene>
<keyword evidence="1" id="KW-0732">Signal</keyword>
<keyword evidence="4" id="KW-1185">Reference proteome</keyword>
<feature type="domain" description="EF-hand" evidence="2">
    <location>
        <begin position="50"/>
        <end position="74"/>
    </location>
</feature>
<reference evidence="3 4" key="1">
    <citation type="submission" date="2016-03" db="EMBL/GenBank/DDBJ databases">
        <title>Chemosynthetic sulphur-oxidizing symbionts of marine invertebrate animals are capable of nitrogen fixation.</title>
        <authorList>
            <person name="Petersen J.M."/>
            <person name="Kemper A."/>
            <person name="Gruber-Vodicka H."/>
            <person name="Cardini U."/>
            <person name="Geest Mvander."/>
            <person name="Kleiner M."/>
            <person name="Bulgheresi S."/>
            <person name="Fussmann M."/>
            <person name="Herbold C."/>
            <person name="Seah B.K.B."/>
            <person name="Antony C.Paul."/>
            <person name="Liu D."/>
            <person name="Belitz A."/>
            <person name="Weber M."/>
        </authorList>
    </citation>
    <scope>NUCLEOTIDE SEQUENCE [LARGE SCALE GENOMIC DNA]</scope>
    <source>
        <strain evidence="3">G_D</strain>
    </source>
</reference>
<dbReference type="InterPro" id="IPR002048">
    <property type="entry name" value="EF_hand_dom"/>
</dbReference>